<comment type="caution">
    <text evidence="3">The sequence shown here is derived from an EMBL/GenBank/DDBJ whole genome shotgun (WGS) entry which is preliminary data.</text>
</comment>
<evidence type="ECO:0000313" key="3">
    <source>
        <dbReference type="EMBL" id="KIG16698.1"/>
    </source>
</evidence>
<dbReference type="CDD" id="cd01465">
    <property type="entry name" value="vWA_subgroup"/>
    <property type="match status" value="1"/>
</dbReference>
<evidence type="ECO:0000256" key="1">
    <source>
        <dbReference type="SAM" id="MobiDB-lite"/>
    </source>
</evidence>
<dbReference type="Gene3D" id="3.40.50.410">
    <property type="entry name" value="von Willebrand factor, type A domain"/>
    <property type="match status" value="1"/>
</dbReference>
<dbReference type="SMART" id="SM00327">
    <property type="entry name" value="VWA"/>
    <property type="match status" value="1"/>
</dbReference>
<dbReference type="InterPro" id="IPR022156">
    <property type="entry name" value="Uncharacterised_YfbK_N"/>
</dbReference>
<dbReference type="InterPro" id="IPR013784">
    <property type="entry name" value="Carb-bd-like_fold"/>
</dbReference>
<dbReference type="Proteomes" id="UP000031599">
    <property type="component" value="Unassembled WGS sequence"/>
</dbReference>
<dbReference type="SUPFAM" id="SSF53300">
    <property type="entry name" value="vWA-like"/>
    <property type="match status" value="1"/>
</dbReference>
<dbReference type="AlphaFoldDB" id="A0A0C2A008"/>
<protein>
    <submittedName>
        <fullName evidence="3">von Willebrand factor type A domain protein</fullName>
    </submittedName>
</protein>
<dbReference type="InterPro" id="IPR021908">
    <property type="entry name" value="YfbK_C"/>
</dbReference>
<dbReference type="PANTHER" id="PTHR10579:SF43">
    <property type="entry name" value="ZINC FINGER (C3HC4-TYPE RING FINGER) FAMILY PROTEIN"/>
    <property type="match status" value="1"/>
</dbReference>
<proteinExistence type="predicted"/>
<evidence type="ECO:0000259" key="2">
    <source>
        <dbReference type="PROSITE" id="PS50234"/>
    </source>
</evidence>
<reference evidence="3 4" key="1">
    <citation type="submission" date="2014-12" db="EMBL/GenBank/DDBJ databases">
        <title>Genome assembly of Enhygromyxa salina DSM 15201.</title>
        <authorList>
            <person name="Sharma G."/>
            <person name="Subramanian S."/>
        </authorList>
    </citation>
    <scope>NUCLEOTIDE SEQUENCE [LARGE SCALE GENOMIC DNA]</scope>
    <source>
        <strain evidence="3 4">DSM 15201</strain>
    </source>
</reference>
<feature type="domain" description="VWFA" evidence="2">
    <location>
        <begin position="305"/>
        <end position="490"/>
    </location>
</feature>
<gene>
    <name evidence="3" type="ORF">DB30_04171</name>
</gene>
<dbReference type="Pfam" id="PF13620">
    <property type="entry name" value="CarboxypepD_reg"/>
    <property type="match status" value="1"/>
</dbReference>
<dbReference type="Gene3D" id="2.60.40.1120">
    <property type="entry name" value="Carboxypeptidase-like, regulatory domain"/>
    <property type="match status" value="1"/>
</dbReference>
<dbReference type="EMBL" id="JMCC02000033">
    <property type="protein sequence ID" value="KIG16698.1"/>
    <property type="molecule type" value="Genomic_DNA"/>
</dbReference>
<sequence>MGPVASWMRAHGLTRSLSILALLLTPLVAGGLSYVSPSAARAGPGSDPGEETRGQINGVIKHAETGAPIEFALVVLTCDCFTGSREAMTNARGIYSFGALPAGRYTVRAFAGTGGITKIIELPVGAKFRANFSLDPEPERVVQIVVKAPPVASTAAAAMTISMEEAKQLPVGVRSSRDFTAVVDLSPTASRDVSGITGAETYGEIQERGFTKAAHSSTFSIDVDTASYSNVRRFLRDAARPPADAVRVEELINYFSYDYPAPNTTGAPFSVTTEVADCPWNPKARLLHIGLQGREIPAGKLPPRNLVFLLDVSGSMSSADKLPLLQRAMKLMVSTLTRHDHVSIVVYAGASGVVLPPTSGADQAVIMAALDRLHAGGSTNGGAGIERAYALARERFDPKAINRVILATDGDFNVGDVSQAQLQALIEAERESGVFLSVLGLGTGNLKDQTMEMLADKGNGNYAYIDTIHEARKVLVEQAGATLVTIAKDVKIQVEFDPAQVKSYRLIGYENRALAAKDFDDDHKDAGEIGAGHSVTALYEFVPADPKPDARTKRQRKRDAAQAPQPMAELRLRFKAPDAKHSQLSSFAVVDAGTTLAASSNDFRFSAAVAEFGMLLRDSKHRGRASWAGVTSLAAGALGNDPGHYRHEFLDLVALAQALPKP</sequence>
<accession>A0A0C2A008</accession>
<dbReference type="InterPro" id="IPR002035">
    <property type="entry name" value="VWF_A"/>
</dbReference>
<dbReference type="InterPro" id="IPR036465">
    <property type="entry name" value="vWFA_dom_sf"/>
</dbReference>
<feature type="region of interest" description="Disordered" evidence="1">
    <location>
        <begin position="545"/>
        <end position="567"/>
    </location>
</feature>
<dbReference type="PANTHER" id="PTHR10579">
    <property type="entry name" value="CALCIUM-ACTIVATED CHLORIDE CHANNEL REGULATOR"/>
    <property type="match status" value="1"/>
</dbReference>
<dbReference type="InterPro" id="IPR051266">
    <property type="entry name" value="CLCR"/>
</dbReference>
<dbReference type="PROSITE" id="PS50234">
    <property type="entry name" value="VWFA"/>
    <property type="match status" value="1"/>
</dbReference>
<dbReference type="SUPFAM" id="SSF49452">
    <property type="entry name" value="Starch-binding domain-like"/>
    <property type="match status" value="1"/>
</dbReference>
<name>A0A0C2A008_9BACT</name>
<dbReference type="GO" id="GO:0030246">
    <property type="term" value="F:carbohydrate binding"/>
    <property type="evidence" value="ECO:0007669"/>
    <property type="project" value="InterPro"/>
</dbReference>
<organism evidence="3 4">
    <name type="scientific">Enhygromyxa salina</name>
    <dbReference type="NCBI Taxonomy" id="215803"/>
    <lineage>
        <taxon>Bacteria</taxon>
        <taxon>Pseudomonadati</taxon>
        <taxon>Myxococcota</taxon>
        <taxon>Polyangia</taxon>
        <taxon>Nannocystales</taxon>
        <taxon>Nannocystaceae</taxon>
        <taxon>Enhygromyxa</taxon>
    </lineage>
</organism>
<dbReference type="Pfam" id="PF12034">
    <property type="entry name" value="YfbK_C"/>
    <property type="match status" value="1"/>
</dbReference>
<evidence type="ECO:0000313" key="4">
    <source>
        <dbReference type="Proteomes" id="UP000031599"/>
    </source>
</evidence>
<dbReference type="Pfam" id="PF00092">
    <property type="entry name" value="VWA"/>
    <property type="match status" value="1"/>
</dbReference>
<dbReference type="Pfam" id="PF12450">
    <property type="entry name" value="vWF_A"/>
    <property type="match status" value="1"/>
</dbReference>